<dbReference type="Gene3D" id="3.40.50.850">
    <property type="entry name" value="Isochorismatase-like"/>
    <property type="match status" value="1"/>
</dbReference>
<gene>
    <name evidence="9" type="ORF">ENU31_02930</name>
</gene>
<reference evidence="9" key="1">
    <citation type="journal article" date="2020" name="mSystems">
        <title>Genome- and Community-Level Interaction Insights into Carbon Utilization and Element Cycling Functions of Hydrothermarchaeota in Hydrothermal Sediment.</title>
        <authorList>
            <person name="Zhou Z."/>
            <person name="Liu Y."/>
            <person name="Xu W."/>
            <person name="Pan J."/>
            <person name="Luo Z.H."/>
            <person name="Li M."/>
        </authorList>
    </citation>
    <scope>NUCLEOTIDE SEQUENCE [LARGE SCALE GENOMIC DNA]</scope>
    <source>
        <strain evidence="9">SpSt-658</strain>
    </source>
</reference>
<evidence type="ECO:0000256" key="5">
    <source>
        <dbReference type="ARBA" id="ARBA00037900"/>
    </source>
</evidence>
<evidence type="ECO:0000256" key="2">
    <source>
        <dbReference type="ARBA" id="ARBA00022642"/>
    </source>
</evidence>
<dbReference type="PANTHER" id="PTHR11080:SF2">
    <property type="entry name" value="LD05707P"/>
    <property type="match status" value="1"/>
</dbReference>
<comment type="caution">
    <text evidence="9">The sequence shown here is derived from an EMBL/GenBank/DDBJ whole genome shotgun (WGS) entry which is preliminary data.</text>
</comment>
<protein>
    <recommendedName>
        <fullName evidence="6">nicotinamidase</fullName>
        <ecNumber evidence="6">3.5.1.19</ecNumber>
    </recommendedName>
    <alternativeName>
        <fullName evidence="7">Nicotinamide deamidase</fullName>
    </alternativeName>
</protein>
<keyword evidence="2" id="KW-0662">Pyridine nucleotide biosynthesis</keyword>
<keyword evidence="3" id="KW-0479">Metal-binding</keyword>
<evidence type="ECO:0000256" key="1">
    <source>
        <dbReference type="ARBA" id="ARBA00006336"/>
    </source>
</evidence>
<evidence type="ECO:0000259" key="8">
    <source>
        <dbReference type="Pfam" id="PF00857"/>
    </source>
</evidence>
<comment type="pathway">
    <text evidence="5">Cofactor biosynthesis; nicotinate biosynthesis; nicotinate from nicotinamide: step 1/1.</text>
</comment>
<dbReference type="PANTHER" id="PTHR11080">
    <property type="entry name" value="PYRAZINAMIDASE/NICOTINAMIDASE"/>
    <property type="match status" value="1"/>
</dbReference>
<accession>A0A7C4D0M3</accession>
<feature type="domain" description="Isochorismatase-like" evidence="8">
    <location>
        <begin position="11"/>
        <end position="191"/>
    </location>
</feature>
<dbReference type="Pfam" id="PF00857">
    <property type="entry name" value="Isochorismatase"/>
    <property type="match status" value="1"/>
</dbReference>
<dbReference type="EMBL" id="DTCA01000092">
    <property type="protein sequence ID" value="HGM07346.1"/>
    <property type="molecule type" value="Genomic_DNA"/>
</dbReference>
<evidence type="ECO:0000313" key="9">
    <source>
        <dbReference type="EMBL" id="HGM07346.1"/>
    </source>
</evidence>
<dbReference type="InterPro" id="IPR052347">
    <property type="entry name" value="Isochorismatase_Nicotinamidase"/>
</dbReference>
<dbReference type="EC" id="3.5.1.19" evidence="6"/>
<name>A0A7C4D0M3_9CREN</name>
<dbReference type="GO" id="GO:0019363">
    <property type="term" value="P:pyridine nucleotide biosynthetic process"/>
    <property type="evidence" value="ECO:0007669"/>
    <property type="project" value="UniProtKB-KW"/>
</dbReference>
<keyword evidence="4" id="KW-0378">Hydrolase</keyword>
<dbReference type="AlphaFoldDB" id="A0A7C4D0M3"/>
<evidence type="ECO:0000256" key="3">
    <source>
        <dbReference type="ARBA" id="ARBA00022723"/>
    </source>
</evidence>
<dbReference type="SUPFAM" id="SSF52499">
    <property type="entry name" value="Isochorismatase-like hydrolases"/>
    <property type="match status" value="1"/>
</dbReference>
<dbReference type="CDD" id="cd01011">
    <property type="entry name" value="nicotinamidase"/>
    <property type="match status" value="1"/>
</dbReference>
<dbReference type="GO" id="GO:0008936">
    <property type="term" value="F:nicotinamidase activity"/>
    <property type="evidence" value="ECO:0007669"/>
    <property type="project" value="UniProtKB-EC"/>
</dbReference>
<dbReference type="InterPro" id="IPR000868">
    <property type="entry name" value="Isochorismatase-like_dom"/>
</dbReference>
<dbReference type="InterPro" id="IPR036380">
    <property type="entry name" value="Isochorismatase-like_sf"/>
</dbReference>
<sequence>MAIIRIRSTDALIIVDMQNDFMPGGALPVPNALEIIPTINNYINMFKGNKAVIIATRDWHPPNHISFKSRGGPWPPHCIQGTKGAEFHPDLALPQDVLVISKAYDENIEAYSGFEGTNLDQVLKSREVKRIFICGVATDYCVKATALDALRLGYQVFLLMDAIKGVDIPRGSIAKAIEELLNEGAILITVNDFEMSR</sequence>
<evidence type="ECO:0000256" key="4">
    <source>
        <dbReference type="ARBA" id="ARBA00022801"/>
    </source>
</evidence>
<organism evidence="9">
    <name type="scientific">Ignisphaera aggregans</name>
    <dbReference type="NCBI Taxonomy" id="334771"/>
    <lineage>
        <taxon>Archaea</taxon>
        <taxon>Thermoproteota</taxon>
        <taxon>Thermoprotei</taxon>
        <taxon>Desulfurococcales</taxon>
        <taxon>Desulfurococcaceae</taxon>
        <taxon>Ignisphaera</taxon>
    </lineage>
</organism>
<dbReference type="GO" id="GO:0046872">
    <property type="term" value="F:metal ion binding"/>
    <property type="evidence" value="ECO:0007669"/>
    <property type="project" value="UniProtKB-KW"/>
</dbReference>
<proteinExistence type="inferred from homology"/>
<comment type="similarity">
    <text evidence="1">Belongs to the isochorismatase family.</text>
</comment>
<evidence type="ECO:0000256" key="7">
    <source>
        <dbReference type="ARBA" id="ARBA00043224"/>
    </source>
</evidence>
<evidence type="ECO:0000256" key="6">
    <source>
        <dbReference type="ARBA" id="ARBA00039017"/>
    </source>
</evidence>